<dbReference type="InterPro" id="IPR039552">
    <property type="entry name" value="IS66_C"/>
</dbReference>
<feature type="domain" description="Transposase IS66 central" evidence="1">
    <location>
        <begin position="3"/>
        <end position="68"/>
    </location>
</feature>
<evidence type="ECO:0000259" key="1">
    <source>
        <dbReference type="Pfam" id="PF03050"/>
    </source>
</evidence>
<dbReference type="InterPro" id="IPR052344">
    <property type="entry name" value="Transposase-related"/>
</dbReference>
<organism evidence="3 5">
    <name type="scientific">Vibrio mediterranei</name>
    <dbReference type="NCBI Taxonomy" id="689"/>
    <lineage>
        <taxon>Bacteria</taxon>
        <taxon>Pseudomonadati</taxon>
        <taxon>Pseudomonadota</taxon>
        <taxon>Gammaproteobacteria</taxon>
        <taxon>Vibrionales</taxon>
        <taxon>Vibrionaceae</taxon>
        <taxon>Vibrio</taxon>
    </lineage>
</organism>
<evidence type="ECO:0000313" key="3">
    <source>
        <dbReference type="EMBL" id="PRQ64433.1"/>
    </source>
</evidence>
<dbReference type="Proteomes" id="UP000238163">
    <property type="component" value="Unassembled WGS sequence"/>
</dbReference>
<dbReference type="InterPro" id="IPR004291">
    <property type="entry name" value="Transposase_IS66_central"/>
</dbReference>
<evidence type="ECO:0008006" key="6">
    <source>
        <dbReference type="Google" id="ProtNLM"/>
    </source>
</evidence>
<evidence type="ECO:0000313" key="4">
    <source>
        <dbReference type="EMBL" id="PRQ68537.1"/>
    </source>
</evidence>
<keyword evidence="5" id="KW-1185">Reference proteome</keyword>
<dbReference type="PANTHER" id="PTHR33678:SF1">
    <property type="entry name" value="BLL1576 PROTEIN"/>
    <property type="match status" value="1"/>
</dbReference>
<dbReference type="Pfam" id="PF13817">
    <property type="entry name" value="DDE_Tnp_IS66_C"/>
    <property type="match status" value="1"/>
</dbReference>
<dbReference type="EMBL" id="NWTN01000065">
    <property type="protein sequence ID" value="PRQ64433.1"/>
    <property type="molecule type" value="Genomic_DNA"/>
</dbReference>
<accession>A0ABX5D5Z2</accession>
<reference evidence="3 5" key="2">
    <citation type="submission" date="2018-03" db="EMBL/GenBank/DDBJ databases">
        <title>Genetic Diversity and Phenotypic Plasticity of AHL Mediated Quorum Sensing in Environmental Strains of Vibrio mediterranei.</title>
        <authorList>
            <person name="Lantoine F."/>
            <person name="Vouve F."/>
        </authorList>
    </citation>
    <scope>NUCLEOTIDE SEQUENCE [LARGE SCALE GENOMIC DNA]</scope>
    <source>
        <strain evidence="3 5">17LN0615E</strain>
    </source>
</reference>
<reference evidence="3 5" key="1">
    <citation type="submission" date="2017-09" db="EMBL/GenBank/DDBJ databases">
        <authorList>
            <person name="Girard L."/>
            <person name="Lami R."/>
            <person name="Suzuki M."/>
            <person name="Baudart J."/>
        </authorList>
    </citation>
    <scope>NUCLEOTIDE SEQUENCE [LARGE SCALE GENOMIC DNA]</scope>
    <source>
        <strain evidence="3 5">17LN0615E</strain>
    </source>
</reference>
<gene>
    <name evidence="4" type="ORF">COR51_03790</name>
    <name evidence="3" type="ORF">COR51_27565</name>
</gene>
<name>A0ABX5D5Z2_9VIBR</name>
<proteinExistence type="predicted"/>
<dbReference type="PANTHER" id="PTHR33678">
    <property type="entry name" value="BLL1576 PROTEIN"/>
    <property type="match status" value="1"/>
</dbReference>
<protein>
    <recommendedName>
        <fullName evidence="6">Transposase</fullName>
    </recommendedName>
</protein>
<dbReference type="Pfam" id="PF03050">
    <property type="entry name" value="DDE_Tnp_IS66"/>
    <property type="match status" value="1"/>
</dbReference>
<feature type="domain" description="Transposase IS66 C-terminal" evidence="2">
    <location>
        <begin position="75"/>
        <end position="111"/>
    </location>
</feature>
<comment type="caution">
    <text evidence="3">The sequence shown here is derived from an EMBL/GenBank/DDBJ whole genome shotgun (WGS) entry which is preliminary data.</text>
</comment>
<dbReference type="EMBL" id="NWTN01000002">
    <property type="protein sequence ID" value="PRQ68537.1"/>
    <property type="molecule type" value="Genomic_DNA"/>
</dbReference>
<evidence type="ECO:0000313" key="5">
    <source>
        <dbReference type="Proteomes" id="UP000238163"/>
    </source>
</evidence>
<sequence length="120" mass="13659">MDKTVLRIPKQSALGKAVHYKLGQWNKLVRYIDDGRFSIDNNRGERAIRPFVVGRKAWLFTKSERGARSSCILYSLVETAKANGLVPAEYLTDCFERLTVDPDNLEALMPWNIKSLQSAE</sequence>
<evidence type="ECO:0000259" key="2">
    <source>
        <dbReference type="Pfam" id="PF13817"/>
    </source>
</evidence>